<dbReference type="SUPFAM" id="SSF53335">
    <property type="entry name" value="S-adenosyl-L-methionine-dependent methyltransferases"/>
    <property type="match status" value="1"/>
</dbReference>
<evidence type="ECO:0000313" key="1">
    <source>
        <dbReference type="EMBL" id="MDJ1131828.1"/>
    </source>
</evidence>
<dbReference type="CDD" id="cd02440">
    <property type="entry name" value="AdoMet_MTases"/>
    <property type="match status" value="1"/>
</dbReference>
<dbReference type="GO" id="GO:0032259">
    <property type="term" value="P:methylation"/>
    <property type="evidence" value="ECO:0007669"/>
    <property type="project" value="UniProtKB-KW"/>
</dbReference>
<proteinExistence type="predicted"/>
<keyword evidence="1" id="KW-0808">Transferase</keyword>
<dbReference type="Gene3D" id="3.40.50.150">
    <property type="entry name" value="Vaccinia Virus protein VP39"/>
    <property type="match status" value="1"/>
</dbReference>
<dbReference type="RefSeq" id="WP_274044455.1">
    <property type="nucleotide sequence ID" value="NZ_JANCPR020000006.1"/>
</dbReference>
<evidence type="ECO:0000313" key="2">
    <source>
        <dbReference type="Proteomes" id="UP001214441"/>
    </source>
</evidence>
<comment type="caution">
    <text evidence="1">The sequence shown here is derived from an EMBL/GenBank/DDBJ whole genome shotgun (WGS) entry which is preliminary data.</text>
</comment>
<accession>A0ABT6ZRZ2</accession>
<dbReference type="Pfam" id="PF13489">
    <property type="entry name" value="Methyltransf_23"/>
    <property type="match status" value="1"/>
</dbReference>
<gene>
    <name evidence="1" type="ORF">NMN56_007630</name>
</gene>
<keyword evidence="1" id="KW-0489">Methyltransferase</keyword>
<reference evidence="1 2" key="1">
    <citation type="submission" date="2023-05" db="EMBL/GenBank/DDBJ databases">
        <title>Streptantibioticus silvisoli sp. nov., acidotolerant actinomycetes 1 from pine litter.</title>
        <authorList>
            <person name="Swiecimska M."/>
            <person name="Golinska P."/>
            <person name="Sangal V."/>
            <person name="Wachnowicz B."/>
            <person name="Goodfellow M."/>
        </authorList>
    </citation>
    <scope>NUCLEOTIDE SEQUENCE [LARGE SCALE GENOMIC DNA]</scope>
    <source>
        <strain evidence="1 2">DSM 42109</strain>
    </source>
</reference>
<dbReference type="Proteomes" id="UP001214441">
    <property type="component" value="Unassembled WGS sequence"/>
</dbReference>
<sequence length="224" mass="23884">MTATAAHAPWEAGPYAAALRSGRGPLFLRRADGWLLPLEVERWCAEADTADLSALRRCEGSVLDVGCGPGRLVAALKARGGNALGIDISPEAVRRTVRSGGPALRRSFFEPLPREGTWGSVLLLDGNVGIGGDPRALLARTHEVLAPHGVLLAETAPGDVDERTRVHVVDDSAQNTSRPTAYGEPFSWARVGTAALLRYALPYGWRAEGQWASGGRTFVALRRA</sequence>
<dbReference type="EMBL" id="JANCPR020000006">
    <property type="protein sequence ID" value="MDJ1131828.1"/>
    <property type="molecule type" value="Genomic_DNA"/>
</dbReference>
<name>A0ABT6ZRZ2_9ACTN</name>
<keyword evidence="2" id="KW-1185">Reference proteome</keyword>
<dbReference type="GO" id="GO:0008168">
    <property type="term" value="F:methyltransferase activity"/>
    <property type="evidence" value="ECO:0007669"/>
    <property type="project" value="UniProtKB-KW"/>
</dbReference>
<protein>
    <submittedName>
        <fullName evidence="1">Methyltransferase domain-containing protein</fullName>
    </submittedName>
</protein>
<dbReference type="InterPro" id="IPR029063">
    <property type="entry name" value="SAM-dependent_MTases_sf"/>
</dbReference>
<organism evidence="1 2">
    <name type="scientific">Streptomyces iconiensis</name>
    <dbReference type="NCBI Taxonomy" id="1384038"/>
    <lineage>
        <taxon>Bacteria</taxon>
        <taxon>Bacillati</taxon>
        <taxon>Actinomycetota</taxon>
        <taxon>Actinomycetes</taxon>
        <taxon>Kitasatosporales</taxon>
        <taxon>Streptomycetaceae</taxon>
        <taxon>Streptomyces</taxon>
    </lineage>
</organism>